<dbReference type="Pfam" id="PF00892">
    <property type="entry name" value="EamA"/>
    <property type="match status" value="2"/>
</dbReference>
<dbReference type="EMBL" id="KZ678404">
    <property type="protein sequence ID" value="PSR93858.1"/>
    <property type="molecule type" value="Genomic_DNA"/>
</dbReference>
<evidence type="ECO:0000313" key="7">
    <source>
        <dbReference type="EMBL" id="PSR93858.1"/>
    </source>
</evidence>
<evidence type="ECO:0000256" key="2">
    <source>
        <dbReference type="ARBA" id="ARBA00022692"/>
    </source>
</evidence>
<evidence type="ECO:0000256" key="5">
    <source>
        <dbReference type="SAM" id="Phobius"/>
    </source>
</evidence>
<keyword evidence="2 5" id="KW-0812">Transmembrane</keyword>
<keyword evidence="4 5" id="KW-0472">Membrane</keyword>
<proteinExistence type="predicted"/>
<dbReference type="Proteomes" id="UP000241462">
    <property type="component" value="Unassembled WGS sequence"/>
</dbReference>
<evidence type="ECO:0000256" key="4">
    <source>
        <dbReference type="ARBA" id="ARBA00023136"/>
    </source>
</evidence>
<dbReference type="PANTHER" id="PTHR22911:SF6">
    <property type="entry name" value="SOLUTE CARRIER FAMILY 35 MEMBER G1"/>
    <property type="match status" value="1"/>
</dbReference>
<dbReference type="AlphaFoldDB" id="A0A2T3AE00"/>
<dbReference type="InParanoid" id="A0A2T3AE00"/>
<dbReference type="PANTHER" id="PTHR22911">
    <property type="entry name" value="ACYL-MALONYL CONDENSING ENZYME-RELATED"/>
    <property type="match status" value="1"/>
</dbReference>
<name>A0A2T3AE00_9PEZI</name>
<protein>
    <recommendedName>
        <fullName evidence="6">EamA domain-containing protein</fullName>
    </recommendedName>
</protein>
<feature type="transmembrane region" description="Helical" evidence="5">
    <location>
        <begin position="241"/>
        <end position="262"/>
    </location>
</feature>
<feature type="transmembrane region" description="Helical" evidence="5">
    <location>
        <begin position="295"/>
        <end position="314"/>
    </location>
</feature>
<dbReference type="OrthoDB" id="306876at2759"/>
<keyword evidence="3 5" id="KW-1133">Transmembrane helix</keyword>
<feature type="transmembrane region" description="Helical" evidence="5">
    <location>
        <begin position="85"/>
        <end position="104"/>
    </location>
</feature>
<dbReference type="InterPro" id="IPR000620">
    <property type="entry name" value="EamA_dom"/>
</dbReference>
<feature type="transmembrane region" description="Helical" evidence="5">
    <location>
        <begin position="181"/>
        <end position="199"/>
    </location>
</feature>
<accession>A0A2T3AE00</accession>
<dbReference type="SUPFAM" id="SSF103481">
    <property type="entry name" value="Multidrug resistance efflux transporter EmrE"/>
    <property type="match status" value="2"/>
</dbReference>
<evidence type="ECO:0000313" key="8">
    <source>
        <dbReference type="Proteomes" id="UP000241462"/>
    </source>
</evidence>
<organism evidence="7 8">
    <name type="scientific">Coniella lustricola</name>
    <dbReference type="NCBI Taxonomy" id="2025994"/>
    <lineage>
        <taxon>Eukaryota</taxon>
        <taxon>Fungi</taxon>
        <taxon>Dikarya</taxon>
        <taxon>Ascomycota</taxon>
        <taxon>Pezizomycotina</taxon>
        <taxon>Sordariomycetes</taxon>
        <taxon>Sordariomycetidae</taxon>
        <taxon>Diaporthales</taxon>
        <taxon>Schizoparmaceae</taxon>
        <taxon>Coniella</taxon>
    </lineage>
</organism>
<feature type="domain" description="EamA" evidence="6">
    <location>
        <begin position="42"/>
        <end position="154"/>
    </location>
</feature>
<evidence type="ECO:0000256" key="1">
    <source>
        <dbReference type="ARBA" id="ARBA00004141"/>
    </source>
</evidence>
<dbReference type="InterPro" id="IPR037185">
    <property type="entry name" value="EmrE-like"/>
</dbReference>
<sequence length="381" mass="41668">MGTHDCESLLARHKPSLIVLGSQISAAIVHGVVKSVETASTAKHAVDPFQILLVRMVITGVACSAYLWFKRVPDFPWGHRDVRHVLLLRALGGVLGAGGMYYSIRYLTLSQATALNFLAPMGAMVISKYMDQGAFSYVDRAGATVALAGVVMVVQPDNILTSGDSLAMMPSPRDTNAKIKGLIWGVFGVFGTMIALVTMRRMGSRAHPLTMVNYFAWVVVLAAVVLVSIQQLSWPTSVKTWGYMMIIGIFGGLTEFLLTAGIASDASPVATIMIYSQVLWALALDRVVWHISMNLWTLIGVGSVVGSLTLVSLAKEVPHFGRGRRAKQMLPQWRRQQTRFDAVPHGETDEVDVQVREQCGSLVMHEIAMDELYDEQDVYSA</sequence>
<keyword evidence="8" id="KW-1185">Reference proteome</keyword>
<dbReference type="GO" id="GO:0016020">
    <property type="term" value="C:membrane"/>
    <property type="evidence" value="ECO:0007669"/>
    <property type="project" value="UniProtKB-SubCell"/>
</dbReference>
<gene>
    <name evidence="7" type="ORF">BD289DRAFT_451670</name>
</gene>
<comment type="subcellular location">
    <subcellularLocation>
        <location evidence="1">Membrane</location>
        <topology evidence="1">Multi-pass membrane protein</topology>
    </subcellularLocation>
</comment>
<reference evidence="7 8" key="1">
    <citation type="journal article" date="2018" name="Mycol. Prog.">
        <title>Coniella lustricola, a new species from submerged detritus.</title>
        <authorList>
            <person name="Raudabaugh D.B."/>
            <person name="Iturriaga T."/>
            <person name="Carver A."/>
            <person name="Mondo S."/>
            <person name="Pangilinan J."/>
            <person name="Lipzen A."/>
            <person name="He G."/>
            <person name="Amirebrahimi M."/>
            <person name="Grigoriev I.V."/>
            <person name="Miller A.N."/>
        </authorList>
    </citation>
    <scope>NUCLEOTIDE SEQUENCE [LARGE SCALE GENOMIC DNA]</scope>
    <source>
        <strain evidence="7 8">B22-T-1</strain>
    </source>
</reference>
<feature type="transmembrane region" description="Helical" evidence="5">
    <location>
        <begin position="49"/>
        <end position="69"/>
    </location>
</feature>
<evidence type="ECO:0000256" key="3">
    <source>
        <dbReference type="ARBA" id="ARBA00022989"/>
    </source>
</evidence>
<feature type="domain" description="EamA" evidence="6">
    <location>
        <begin position="180"/>
        <end position="312"/>
    </location>
</feature>
<evidence type="ECO:0000259" key="6">
    <source>
        <dbReference type="Pfam" id="PF00892"/>
    </source>
</evidence>
<feature type="transmembrane region" description="Helical" evidence="5">
    <location>
        <begin position="211"/>
        <end position="229"/>
    </location>
</feature>